<feature type="compositionally biased region" description="Basic and acidic residues" evidence="11">
    <location>
        <begin position="95"/>
        <end position="111"/>
    </location>
</feature>
<comment type="caution">
    <text evidence="12">The sequence shown here is derived from an EMBL/GenBank/DDBJ whole genome shotgun (WGS) entry which is preliminary data.</text>
</comment>
<dbReference type="AlphaFoldDB" id="A0A168HYI1"/>
<dbReference type="PANTHER" id="PTHR21428">
    <property type="entry name" value="MEDIATOR OF RNA POLYMERASE II TRANSCRIPTION SUBUNIT 7"/>
    <property type="match status" value="1"/>
</dbReference>
<feature type="region of interest" description="Disordered" evidence="11">
    <location>
        <begin position="1"/>
        <end position="45"/>
    </location>
</feature>
<sequence length="330" mass="36769">MEGSYRRNLPGMLHTPSPGSQDPESPLPPYLNPGPNYDELLQAASDGDANRLFTTIITEIMEEQEAVSLSSTFPNPPPFWKDFTTDKIARYEQLRKEHDEDDSDKTTENEGYKPQARINNLPEELVHLQPPAEPTDGRWRVFGDQYMLNDQLPTLEEQGITNLPASGQSSAKDAKHYDRAFELKRLSKSLLLNFLELTGALSRSPSHAEAKVQDLRTLFINMHHILNEYRPHQARESAIEMMQDHLDRTRTETLAIRTQVDKAKRLLEGLGSLGIGESTSAAAAGTAGASAAPGATQAAEQQQTTEAANSSKVDWEQEKRIWASVDDLFS</sequence>
<comment type="similarity">
    <text evidence="2 10">Belongs to the Mediator complex subunit 7 family.</text>
</comment>
<comment type="subunit">
    <text evidence="3 10">Component of the Mediator complex.</text>
</comment>
<dbReference type="InterPro" id="IPR044888">
    <property type="entry name" value="Mediatior_Med7_sf"/>
</dbReference>
<comment type="subcellular location">
    <subcellularLocation>
        <location evidence="1 10">Nucleus</location>
    </subcellularLocation>
</comment>
<evidence type="ECO:0000256" key="4">
    <source>
        <dbReference type="ARBA" id="ARBA00020631"/>
    </source>
</evidence>
<name>A0A168HYI1_CORDF</name>
<evidence type="ECO:0000256" key="10">
    <source>
        <dbReference type="RuleBase" id="RU364060"/>
    </source>
</evidence>
<evidence type="ECO:0000256" key="8">
    <source>
        <dbReference type="ARBA" id="ARBA00023242"/>
    </source>
</evidence>
<dbReference type="PANTHER" id="PTHR21428:SF11">
    <property type="entry name" value="MEDIATOR OF RNA POLYMERASE II TRANSCRIPTION SUBUNIT 7"/>
    <property type="match status" value="1"/>
</dbReference>
<dbReference type="GO" id="GO:0070847">
    <property type="term" value="C:core mediator complex"/>
    <property type="evidence" value="ECO:0007669"/>
    <property type="project" value="TreeGrafter"/>
</dbReference>
<dbReference type="GO" id="GO:0006357">
    <property type="term" value="P:regulation of transcription by RNA polymerase II"/>
    <property type="evidence" value="ECO:0007669"/>
    <property type="project" value="InterPro"/>
</dbReference>
<keyword evidence="6 10" id="KW-0010">Activator</keyword>
<dbReference type="EMBL" id="AZHF01000003">
    <property type="protein sequence ID" value="OAA78474.1"/>
    <property type="molecule type" value="Genomic_DNA"/>
</dbReference>
<protein>
    <recommendedName>
        <fullName evidence="4 10">Mediator of RNA polymerase II transcription subunit 7</fullName>
    </recommendedName>
</protein>
<evidence type="ECO:0000313" key="13">
    <source>
        <dbReference type="Proteomes" id="UP000076881"/>
    </source>
</evidence>
<evidence type="ECO:0000256" key="6">
    <source>
        <dbReference type="ARBA" id="ARBA00023159"/>
    </source>
</evidence>
<dbReference type="Pfam" id="PF05983">
    <property type="entry name" value="Med7"/>
    <property type="match status" value="1"/>
</dbReference>
<dbReference type="OrthoDB" id="10253553at2759"/>
<gene>
    <name evidence="12" type="ORF">LEL_05297</name>
</gene>
<evidence type="ECO:0000256" key="1">
    <source>
        <dbReference type="ARBA" id="ARBA00004123"/>
    </source>
</evidence>
<evidence type="ECO:0000313" key="12">
    <source>
        <dbReference type="EMBL" id="OAA78474.1"/>
    </source>
</evidence>
<keyword evidence="8 10" id="KW-0539">Nucleus</keyword>
<evidence type="ECO:0000256" key="9">
    <source>
        <dbReference type="ARBA" id="ARBA00025687"/>
    </source>
</evidence>
<keyword evidence="5 10" id="KW-0805">Transcription regulation</keyword>
<evidence type="ECO:0000256" key="2">
    <source>
        <dbReference type="ARBA" id="ARBA00009994"/>
    </source>
</evidence>
<evidence type="ECO:0000256" key="11">
    <source>
        <dbReference type="SAM" id="MobiDB-lite"/>
    </source>
</evidence>
<dbReference type="Gene3D" id="6.10.140.200">
    <property type="match status" value="1"/>
</dbReference>
<proteinExistence type="inferred from homology"/>
<feature type="region of interest" description="Disordered" evidence="11">
    <location>
        <begin position="285"/>
        <end position="316"/>
    </location>
</feature>
<keyword evidence="13" id="KW-1185">Reference proteome</keyword>
<dbReference type="InterPro" id="IPR037212">
    <property type="entry name" value="Med7/Med21-like"/>
</dbReference>
<dbReference type="STRING" id="1081108.A0A168HYI1"/>
<evidence type="ECO:0000256" key="7">
    <source>
        <dbReference type="ARBA" id="ARBA00023163"/>
    </source>
</evidence>
<dbReference type="Proteomes" id="UP000076881">
    <property type="component" value="Unassembled WGS sequence"/>
</dbReference>
<evidence type="ECO:0000256" key="3">
    <source>
        <dbReference type="ARBA" id="ARBA00011837"/>
    </source>
</evidence>
<comment type="function">
    <text evidence="9">Component of the Mediator complex, a coactivator involved in the regulated transcription of nearly all RNA polymerase II-dependent genes. Mediator functions as a bridge to convey information from gene-specific regulatory proteins to the basal RNA polymerase II transcription machinery. Mediator is recruited to promoters by direct interactions with regulatory proteins and serves as a scaffold for the assembly of a functional preinitiation complex with RNA polymerase II and the general transcription factors.</text>
</comment>
<dbReference type="Gene3D" id="6.10.140.1520">
    <property type="match status" value="1"/>
</dbReference>
<evidence type="ECO:0000256" key="5">
    <source>
        <dbReference type="ARBA" id="ARBA00023015"/>
    </source>
</evidence>
<dbReference type="SUPFAM" id="SSF140718">
    <property type="entry name" value="Mediator hinge subcomplex-like"/>
    <property type="match status" value="1"/>
</dbReference>
<reference evidence="12 13" key="1">
    <citation type="journal article" date="2016" name="Genome Biol. Evol.">
        <title>Divergent and convergent evolution of fungal pathogenicity.</title>
        <authorList>
            <person name="Shang Y."/>
            <person name="Xiao G."/>
            <person name="Zheng P."/>
            <person name="Cen K."/>
            <person name="Zhan S."/>
            <person name="Wang C."/>
        </authorList>
    </citation>
    <scope>NUCLEOTIDE SEQUENCE [LARGE SCALE GENOMIC DNA]</scope>
    <source>
        <strain evidence="12 13">RCEF 1005</strain>
    </source>
</reference>
<dbReference type="GO" id="GO:0003712">
    <property type="term" value="F:transcription coregulator activity"/>
    <property type="evidence" value="ECO:0007669"/>
    <property type="project" value="InterPro"/>
</dbReference>
<dbReference type="GO" id="GO:0016592">
    <property type="term" value="C:mediator complex"/>
    <property type="evidence" value="ECO:0007669"/>
    <property type="project" value="InterPro"/>
</dbReference>
<dbReference type="InterPro" id="IPR009244">
    <property type="entry name" value="Mediatior_Med7"/>
</dbReference>
<feature type="region of interest" description="Disordered" evidence="11">
    <location>
        <begin position="95"/>
        <end position="117"/>
    </location>
</feature>
<accession>A0A168HYI1</accession>
<organism evidence="12 13">
    <name type="scientific">Akanthomyces lecanii RCEF 1005</name>
    <dbReference type="NCBI Taxonomy" id="1081108"/>
    <lineage>
        <taxon>Eukaryota</taxon>
        <taxon>Fungi</taxon>
        <taxon>Dikarya</taxon>
        <taxon>Ascomycota</taxon>
        <taxon>Pezizomycotina</taxon>
        <taxon>Sordariomycetes</taxon>
        <taxon>Hypocreomycetidae</taxon>
        <taxon>Hypocreales</taxon>
        <taxon>Cordycipitaceae</taxon>
        <taxon>Akanthomyces</taxon>
        <taxon>Cordyceps confragosa</taxon>
    </lineage>
</organism>
<feature type="compositionally biased region" description="Low complexity" evidence="11">
    <location>
        <begin position="285"/>
        <end position="308"/>
    </location>
</feature>
<keyword evidence="7 10" id="KW-0804">Transcription</keyword>